<dbReference type="EMBL" id="QNRH01000003">
    <property type="protein sequence ID" value="RBO95459.1"/>
    <property type="molecule type" value="Genomic_DNA"/>
</dbReference>
<accession>A0A366E102</accession>
<dbReference type="AlphaFoldDB" id="A0A366E102"/>
<protein>
    <submittedName>
        <fullName evidence="1">Uncharacterized protein</fullName>
    </submittedName>
</protein>
<proteinExistence type="predicted"/>
<keyword evidence="2" id="KW-1185">Reference proteome</keyword>
<name>A0A366E102_9HYPH</name>
<evidence type="ECO:0000313" key="2">
    <source>
        <dbReference type="Proteomes" id="UP000252893"/>
    </source>
</evidence>
<reference evidence="1 2" key="1">
    <citation type="submission" date="2018-06" db="EMBL/GenBank/DDBJ databases">
        <title>Genomic Encyclopedia of Type Strains, Phase IV (KMG-IV): sequencing the most valuable type-strain genomes for metagenomic binning, comparative biology and taxonomic classification.</title>
        <authorList>
            <person name="Goeker M."/>
        </authorList>
    </citation>
    <scope>NUCLEOTIDE SEQUENCE [LARGE SCALE GENOMIC DNA]</scope>
    <source>
        <strain evidence="1 2">DSM 25619</strain>
    </source>
</reference>
<dbReference type="Gene3D" id="3.40.190.290">
    <property type="match status" value="1"/>
</dbReference>
<comment type="caution">
    <text evidence="1">The sequence shown here is derived from an EMBL/GenBank/DDBJ whole genome shotgun (WGS) entry which is preliminary data.</text>
</comment>
<gene>
    <name evidence="1" type="ORF">DFR47_10322</name>
</gene>
<evidence type="ECO:0000313" key="1">
    <source>
        <dbReference type="EMBL" id="RBO95459.1"/>
    </source>
</evidence>
<sequence length="82" mass="9467">MAVKAGLGGGVLPPCYLGDQEFDIERILKTLNELTRELWLITHKDLRNTSRVRAFFLIVSAVGCWHSGRSAERKTQLYRHYY</sequence>
<organism evidence="1 2">
    <name type="scientific">Pseudochrobactrum asaccharolyticum</name>
    <dbReference type="NCBI Taxonomy" id="354351"/>
    <lineage>
        <taxon>Bacteria</taxon>
        <taxon>Pseudomonadati</taxon>
        <taxon>Pseudomonadota</taxon>
        <taxon>Alphaproteobacteria</taxon>
        <taxon>Hyphomicrobiales</taxon>
        <taxon>Brucellaceae</taxon>
        <taxon>Pseudochrobactrum</taxon>
    </lineage>
</organism>
<dbReference type="Proteomes" id="UP000252893">
    <property type="component" value="Unassembled WGS sequence"/>
</dbReference>